<keyword evidence="2" id="KW-1185">Reference proteome</keyword>
<proteinExistence type="predicted"/>
<dbReference type="EMBL" id="JAKTTI010000054">
    <property type="protein sequence ID" value="MCH1627778.1"/>
    <property type="molecule type" value="Genomic_DNA"/>
</dbReference>
<organism evidence="1 2">
    <name type="scientific">Fredinandcohnia quinoae</name>
    <dbReference type="NCBI Taxonomy" id="2918902"/>
    <lineage>
        <taxon>Bacteria</taxon>
        <taxon>Bacillati</taxon>
        <taxon>Bacillota</taxon>
        <taxon>Bacilli</taxon>
        <taxon>Bacillales</taxon>
        <taxon>Bacillaceae</taxon>
        <taxon>Fredinandcohnia</taxon>
    </lineage>
</organism>
<comment type="caution">
    <text evidence="1">The sequence shown here is derived from an EMBL/GenBank/DDBJ whole genome shotgun (WGS) entry which is preliminary data.</text>
</comment>
<evidence type="ECO:0008006" key="3">
    <source>
        <dbReference type="Google" id="ProtNLM"/>
    </source>
</evidence>
<gene>
    <name evidence="1" type="ORF">MJG50_20795</name>
</gene>
<accession>A0AAW5E5Z7</accession>
<name>A0AAW5E5Z7_9BACI</name>
<evidence type="ECO:0000313" key="1">
    <source>
        <dbReference type="EMBL" id="MCH1627778.1"/>
    </source>
</evidence>
<reference evidence="1" key="1">
    <citation type="submission" date="2022-02" db="EMBL/GenBank/DDBJ databases">
        <title>Fredinandcohnia quinoae sp. nov. isolated from Chenopodium quinoa seeds.</title>
        <authorList>
            <person name="Saati-Santamaria Z."/>
            <person name="Flores-Felix J.D."/>
            <person name="Igual J.M."/>
            <person name="Velazquez E."/>
            <person name="Garcia-Fraile P."/>
            <person name="Martinez-Molina E."/>
        </authorList>
    </citation>
    <scope>NUCLEOTIDE SEQUENCE</scope>
    <source>
        <strain evidence="1">SECRCQ15</strain>
    </source>
</reference>
<protein>
    <recommendedName>
        <fullName evidence="3">Group-specific protein</fullName>
    </recommendedName>
</protein>
<evidence type="ECO:0000313" key="2">
    <source>
        <dbReference type="Proteomes" id="UP001431131"/>
    </source>
</evidence>
<dbReference type="AlphaFoldDB" id="A0AAW5E5Z7"/>
<dbReference type="RefSeq" id="WP_240257696.1">
    <property type="nucleotide sequence ID" value="NZ_JAKTTI010000054.1"/>
</dbReference>
<dbReference type="Proteomes" id="UP001431131">
    <property type="component" value="Unassembled WGS sequence"/>
</dbReference>
<sequence>MLKNLPHGVKISISRSITTAFEQYMKAIEWNEDKYNLEVFMKEWQNYAGKNSSWLEQIDDSVKNDSTFHQELADKINQSIKKVLTEEPKEEQIQEIERLTKKLNIVEMEYSCRAEANYVIDMLTKKVNNNK</sequence>